<evidence type="ECO:0000313" key="2">
    <source>
        <dbReference type="EMBL" id="RNA43479.1"/>
    </source>
</evidence>
<sequence>MCTGHIGVIISCSSFIMIKGGGGGGEWGGGTESERPNETGGQKRILKLNGWRQRGHKQQDKPKKKARKN</sequence>
<gene>
    <name evidence="2" type="ORF">BpHYR1_047397</name>
</gene>
<feature type="region of interest" description="Disordered" evidence="1">
    <location>
        <begin position="21"/>
        <end position="69"/>
    </location>
</feature>
<evidence type="ECO:0000256" key="1">
    <source>
        <dbReference type="SAM" id="MobiDB-lite"/>
    </source>
</evidence>
<organism evidence="2 3">
    <name type="scientific">Brachionus plicatilis</name>
    <name type="common">Marine rotifer</name>
    <name type="synonym">Brachionus muelleri</name>
    <dbReference type="NCBI Taxonomy" id="10195"/>
    <lineage>
        <taxon>Eukaryota</taxon>
        <taxon>Metazoa</taxon>
        <taxon>Spiralia</taxon>
        <taxon>Gnathifera</taxon>
        <taxon>Rotifera</taxon>
        <taxon>Eurotatoria</taxon>
        <taxon>Monogononta</taxon>
        <taxon>Pseudotrocha</taxon>
        <taxon>Ploima</taxon>
        <taxon>Brachionidae</taxon>
        <taxon>Brachionus</taxon>
    </lineage>
</organism>
<dbReference type="EMBL" id="REGN01000221">
    <property type="protein sequence ID" value="RNA43479.1"/>
    <property type="molecule type" value="Genomic_DNA"/>
</dbReference>
<keyword evidence="3" id="KW-1185">Reference proteome</keyword>
<name>A0A3M7T6D4_BRAPC</name>
<comment type="caution">
    <text evidence="2">The sequence shown here is derived from an EMBL/GenBank/DDBJ whole genome shotgun (WGS) entry which is preliminary data.</text>
</comment>
<proteinExistence type="predicted"/>
<feature type="compositionally biased region" description="Gly residues" evidence="1">
    <location>
        <begin position="21"/>
        <end position="31"/>
    </location>
</feature>
<accession>A0A3M7T6D4</accession>
<reference evidence="2 3" key="1">
    <citation type="journal article" date="2018" name="Sci. Rep.">
        <title>Genomic signatures of local adaptation to the degree of environmental predictability in rotifers.</title>
        <authorList>
            <person name="Franch-Gras L."/>
            <person name="Hahn C."/>
            <person name="Garcia-Roger E.M."/>
            <person name="Carmona M.J."/>
            <person name="Serra M."/>
            <person name="Gomez A."/>
        </authorList>
    </citation>
    <scope>NUCLEOTIDE SEQUENCE [LARGE SCALE GENOMIC DNA]</scope>
    <source>
        <strain evidence="2">HYR1</strain>
    </source>
</reference>
<dbReference type="Proteomes" id="UP000276133">
    <property type="component" value="Unassembled WGS sequence"/>
</dbReference>
<evidence type="ECO:0000313" key="3">
    <source>
        <dbReference type="Proteomes" id="UP000276133"/>
    </source>
</evidence>
<dbReference type="AlphaFoldDB" id="A0A3M7T6D4"/>
<protein>
    <submittedName>
        <fullName evidence="2">Uncharacterized protein</fullName>
    </submittedName>
</protein>